<dbReference type="Pfam" id="PF11905">
    <property type="entry name" value="DUF3425"/>
    <property type="match status" value="1"/>
</dbReference>
<dbReference type="PROSITE" id="PS50048">
    <property type="entry name" value="ZN2_CY6_FUNGAL_2"/>
    <property type="match status" value="1"/>
</dbReference>
<dbReference type="Gene3D" id="4.10.240.10">
    <property type="entry name" value="Zn(2)-C6 fungal-type DNA-binding domain"/>
    <property type="match status" value="1"/>
</dbReference>
<dbReference type="SMART" id="SM00066">
    <property type="entry name" value="GAL4"/>
    <property type="match status" value="1"/>
</dbReference>
<dbReference type="InterPro" id="IPR053187">
    <property type="entry name" value="Notoamide_regulator"/>
</dbReference>
<keyword evidence="4" id="KW-0539">Nucleus</keyword>
<evidence type="ECO:0000256" key="2">
    <source>
        <dbReference type="ARBA" id="ARBA00023125"/>
    </source>
</evidence>
<dbReference type="OrthoDB" id="4356994at2759"/>
<name>A0A0D2D7I5_9EURO</name>
<dbReference type="GO" id="GO:0000981">
    <property type="term" value="F:DNA-binding transcription factor activity, RNA polymerase II-specific"/>
    <property type="evidence" value="ECO:0007669"/>
    <property type="project" value="InterPro"/>
</dbReference>
<keyword evidence="3" id="KW-0804">Transcription</keyword>
<evidence type="ECO:0000256" key="1">
    <source>
        <dbReference type="ARBA" id="ARBA00023015"/>
    </source>
</evidence>
<evidence type="ECO:0000313" key="7">
    <source>
        <dbReference type="EMBL" id="KIW58282.1"/>
    </source>
</evidence>
<keyword evidence="2" id="KW-0238">DNA-binding</keyword>
<dbReference type="RefSeq" id="XP_013318866.1">
    <property type="nucleotide sequence ID" value="XM_013463412.1"/>
</dbReference>
<dbReference type="Proteomes" id="UP000054342">
    <property type="component" value="Unassembled WGS sequence"/>
</dbReference>
<feature type="compositionally biased region" description="Basic and acidic residues" evidence="5">
    <location>
        <begin position="176"/>
        <end position="185"/>
    </location>
</feature>
<keyword evidence="8" id="KW-1185">Reference proteome</keyword>
<accession>A0A0D2D7I5</accession>
<keyword evidence="1" id="KW-0805">Transcription regulation</keyword>
<feature type="region of interest" description="Disordered" evidence="5">
    <location>
        <begin position="132"/>
        <end position="206"/>
    </location>
</feature>
<evidence type="ECO:0000256" key="4">
    <source>
        <dbReference type="ARBA" id="ARBA00023242"/>
    </source>
</evidence>
<dbReference type="PROSITE" id="PS00463">
    <property type="entry name" value="ZN2_CY6_FUNGAL_1"/>
    <property type="match status" value="1"/>
</dbReference>
<evidence type="ECO:0000256" key="5">
    <source>
        <dbReference type="SAM" id="MobiDB-lite"/>
    </source>
</evidence>
<dbReference type="GeneID" id="25324722"/>
<dbReference type="SUPFAM" id="SSF57701">
    <property type="entry name" value="Zn2/Cys6 DNA-binding domain"/>
    <property type="match status" value="1"/>
</dbReference>
<dbReference type="Pfam" id="PF00172">
    <property type="entry name" value="Zn_clus"/>
    <property type="match status" value="1"/>
</dbReference>
<protein>
    <recommendedName>
        <fullName evidence="6">Zn(2)-C6 fungal-type domain-containing protein</fullName>
    </recommendedName>
</protein>
<dbReference type="AlphaFoldDB" id="A0A0D2D7I5"/>
<dbReference type="GO" id="GO:0003677">
    <property type="term" value="F:DNA binding"/>
    <property type="evidence" value="ECO:0007669"/>
    <property type="project" value="UniProtKB-KW"/>
</dbReference>
<evidence type="ECO:0000259" key="6">
    <source>
        <dbReference type="PROSITE" id="PS50048"/>
    </source>
</evidence>
<dbReference type="EMBL" id="KN847318">
    <property type="protein sequence ID" value="KIW58282.1"/>
    <property type="molecule type" value="Genomic_DNA"/>
</dbReference>
<dbReference type="GO" id="GO:0008270">
    <property type="term" value="F:zinc ion binding"/>
    <property type="evidence" value="ECO:0007669"/>
    <property type="project" value="InterPro"/>
</dbReference>
<gene>
    <name evidence="7" type="ORF">PV05_02814</name>
</gene>
<feature type="compositionally biased region" description="Basic residues" evidence="5">
    <location>
        <begin position="320"/>
        <end position="330"/>
    </location>
</feature>
<dbReference type="InterPro" id="IPR001138">
    <property type="entry name" value="Zn2Cys6_DnaBD"/>
</dbReference>
<feature type="region of interest" description="Disordered" evidence="5">
    <location>
        <begin position="1"/>
        <end position="28"/>
    </location>
</feature>
<dbReference type="InterPro" id="IPR021833">
    <property type="entry name" value="DUF3425"/>
</dbReference>
<feature type="compositionally biased region" description="Basic and acidic residues" evidence="5">
    <location>
        <begin position="287"/>
        <end position="306"/>
    </location>
</feature>
<evidence type="ECO:0000313" key="8">
    <source>
        <dbReference type="Proteomes" id="UP000054342"/>
    </source>
</evidence>
<dbReference type="PANTHER" id="PTHR47256">
    <property type="entry name" value="ZN(II)2CYS6 TRANSCRIPTION FACTOR (EUROFUNG)-RELATED"/>
    <property type="match status" value="1"/>
</dbReference>
<dbReference type="STRING" id="348802.A0A0D2D7I5"/>
<reference evidence="7 8" key="1">
    <citation type="submission" date="2015-01" db="EMBL/GenBank/DDBJ databases">
        <title>The Genome Sequence of Exophiala xenobiotica CBS118157.</title>
        <authorList>
            <consortium name="The Broad Institute Genomics Platform"/>
            <person name="Cuomo C."/>
            <person name="de Hoog S."/>
            <person name="Gorbushina A."/>
            <person name="Stielow B."/>
            <person name="Teixiera M."/>
            <person name="Abouelleil A."/>
            <person name="Chapman S.B."/>
            <person name="Priest M."/>
            <person name="Young S.K."/>
            <person name="Wortman J."/>
            <person name="Nusbaum C."/>
            <person name="Birren B."/>
        </authorList>
    </citation>
    <scope>NUCLEOTIDE SEQUENCE [LARGE SCALE GENOMIC DNA]</scope>
    <source>
        <strain evidence="7 8">CBS 118157</strain>
    </source>
</reference>
<evidence type="ECO:0000256" key="3">
    <source>
        <dbReference type="ARBA" id="ARBA00023163"/>
    </source>
</evidence>
<dbReference type="PANTHER" id="PTHR47256:SF1">
    <property type="entry name" value="ZN(II)2CYS6 TRANSCRIPTION FACTOR (EUROFUNG)"/>
    <property type="match status" value="1"/>
</dbReference>
<proteinExistence type="predicted"/>
<organism evidence="7 8">
    <name type="scientific">Exophiala xenobiotica</name>
    <dbReference type="NCBI Taxonomy" id="348802"/>
    <lineage>
        <taxon>Eukaryota</taxon>
        <taxon>Fungi</taxon>
        <taxon>Dikarya</taxon>
        <taxon>Ascomycota</taxon>
        <taxon>Pezizomycotina</taxon>
        <taxon>Eurotiomycetes</taxon>
        <taxon>Chaetothyriomycetidae</taxon>
        <taxon>Chaetothyriales</taxon>
        <taxon>Herpotrichiellaceae</taxon>
        <taxon>Exophiala</taxon>
    </lineage>
</organism>
<feature type="domain" description="Zn(2)-C6 fungal-type" evidence="6">
    <location>
        <begin position="36"/>
        <end position="66"/>
    </location>
</feature>
<sequence length="602" mass="67361">MPSPPKARPIKSAKESLPFKPTNAKKRQTSARISAACEACKKRKTKCTGGPPPCQLCESLGTECVIDLSLDMRRRAALQRTIDESRSYQETLNRLMDSIREGPSPRLNSLYDIIKSSGSNQDTAAAIQHYLRDSDEQSSDHTMISNGDIVESPPPDEAGEGMNLDGDTGGASAPSLKREDADNQKMEPPSSVGSVPLQLAKRKHRSETTNFESLLAALKSCSISEGEEMLRRFVASEIAEKGSSSPWSTASGRSLLETASPRIVQVGMVERSKWHPALQLRSPTAFDEEKSQETGQSDHSDQRRFSEAGASMVRLEQSKQRSRPGSRRPSFRQSQPQQINTDIPMFSMQQQISPMSPYLEPALTPESSNSAPNGWDLTVAQENRSTRLRIPRHLVLPLVIPDDSYMSRTYTHYLQGARQMLESGVPRSNVLGVGDEVPVDLFFRSRTDRDHFDCSSWACEVFRSYETEVFARLGTAYMLTFMMRWLLVPTVENYQKVPDMMKPTPSQCMIPHIGAIETIPIPPVRDANIYHLRDWLTPLINCNWSVNWQHGMDAAVERSQTTGATVLTSRFIHHVTDYDNWSVGSTFLETFPEVIGKIRIHD</sequence>
<dbReference type="HOGENOM" id="CLU_031808_0_0_1"/>
<dbReference type="CDD" id="cd00067">
    <property type="entry name" value="GAL4"/>
    <property type="match status" value="1"/>
</dbReference>
<dbReference type="InterPro" id="IPR036864">
    <property type="entry name" value="Zn2-C6_fun-type_DNA-bd_sf"/>
</dbReference>
<feature type="region of interest" description="Disordered" evidence="5">
    <location>
        <begin position="279"/>
        <end position="339"/>
    </location>
</feature>